<dbReference type="PANTHER" id="PTHR32338">
    <property type="entry name" value="N-ACETYL-GAMMA-GLUTAMYL-PHOSPHATE REDUCTASE, CHLOROPLASTIC-RELATED-RELATED"/>
    <property type="match status" value="1"/>
</dbReference>
<feature type="active site" evidence="5 6">
    <location>
        <position position="149"/>
    </location>
</feature>
<comment type="subcellular location">
    <subcellularLocation>
        <location evidence="5">Cytoplasm</location>
    </subcellularLocation>
</comment>
<feature type="domain" description="Semialdehyde dehydrogenase NAD-binding" evidence="7">
    <location>
        <begin position="3"/>
        <end position="141"/>
    </location>
</feature>
<dbReference type="CDD" id="cd23934">
    <property type="entry name" value="AGPR_1_C"/>
    <property type="match status" value="1"/>
</dbReference>
<keyword evidence="3 5" id="KW-0521">NADP</keyword>
<comment type="pathway">
    <text evidence="5">Amino-acid biosynthesis; L-arginine biosynthesis; N(2)-acetyl-L-ornithine from L-glutamate: step 3/4.</text>
</comment>
<dbReference type="SUPFAM" id="SSF51735">
    <property type="entry name" value="NAD(P)-binding Rossmann-fold domains"/>
    <property type="match status" value="1"/>
</dbReference>
<evidence type="ECO:0000313" key="9">
    <source>
        <dbReference type="Proteomes" id="UP000830055"/>
    </source>
</evidence>
<dbReference type="InterPro" id="IPR036291">
    <property type="entry name" value="NAD(P)-bd_dom_sf"/>
</dbReference>
<evidence type="ECO:0000256" key="2">
    <source>
        <dbReference type="ARBA" id="ARBA00022605"/>
    </source>
</evidence>
<evidence type="ECO:0000256" key="4">
    <source>
        <dbReference type="ARBA" id="ARBA00023002"/>
    </source>
</evidence>
<dbReference type="EMBL" id="AP025516">
    <property type="protein sequence ID" value="BDD86769.1"/>
    <property type="molecule type" value="Genomic_DNA"/>
</dbReference>
<evidence type="ECO:0000256" key="6">
    <source>
        <dbReference type="PROSITE-ProRule" id="PRU10010"/>
    </source>
</evidence>
<evidence type="ECO:0000313" key="8">
    <source>
        <dbReference type="EMBL" id="BDD86769.1"/>
    </source>
</evidence>
<comment type="catalytic activity">
    <reaction evidence="5">
        <text>N-acetyl-L-glutamate 5-semialdehyde + phosphate + NADP(+) = N-acetyl-L-glutamyl 5-phosphate + NADPH + H(+)</text>
        <dbReference type="Rhea" id="RHEA:21588"/>
        <dbReference type="ChEBI" id="CHEBI:15378"/>
        <dbReference type="ChEBI" id="CHEBI:29123"/>
        <dbReference type="ChEBI" id="CHEBI:43474"/>
        <dbReference type="ChEBI" id="CHEBI:57783"/>
        <dbReference type="ChEBI" id="CHEBI:57936"/>
        <dbReference type="ChEBI" id="CHEBI:58349"/>
        <dbReference type="EC" id="1.2.1.38"/>
    </reaction>
</comment>
<organism evidence="8 9">
    <name type="scientific">Desulfofustis limnaeus</name>
    <dbReference type="NCBI Taxonomy" id="2740163"/>
    <lineage>
        <taxon>Bacteria</taxon>
        <taxon>Pseudomonadati</taxon>
        <taxon>Thermodesulfobacteriota</taxon>
        <taxon>Desulfobulbia</taxon>
        <taxon>Desulfobulbales</taxon>
        <taxon>Desulfocapsaceae</taxon>
        <taxon>Desulfofustis</taxon>
    </lineage>
</organism>
<evidence type="ECO:0000256" key="3">
    <source>
        <dbReference type="ARBA" id="ARBA00022857"/>
    </source>
</evidence>
<keyword evidence="9" id="KW-1185">Reference proteome</keyword>
<protein>
    <recommendedName>
        <fullName evidence="5">N-acetyl-gamma-glutamyl-phosphate reductase</fullName>
        <shortName evidence="5">AGPR</shortName>
        <ecNumber evidence="5">1.2.1.38</ecNumber>
    </recommendedName>
    <alternativeName>
        <fullName evidence="5">N-acetyl-glutamate semialdehyde dehydrogenase</fullName>
        <shortName evidence="5">NAGSA dehydrogenase</shortName>
    </alternativeName>
</protein>
<dbReference type="Gene3D" id="3.40.50.720">
    <property type="entry name" value="NAD(P)-binding Rossmann-like Domain"/>
    <property type="match status" value="1"/>
</dbReference>
<dbReference type="Proteomes" id="UP000830055">
    <property type="component" value="Chromosome"/>
</dbReference>
<dbReference type="SMART" id="SM00859">
    <property type="entry name" value="Semialdhyde_dh"/>
    <property type="match status" value="1"/>
</dbReference>
<dbReference type="InterPro" id="IPR050085">
    <property type="entry name" value="AGPR"/>
</dbReference>
<dbReference type="Pfam" id="PF22698">
    <property type="entry name" value="Semialdhyde_dhC_1"/>
    <property type="match status" value="1"/>
</dbReference>
<keyword evidence="4 5" id="KW-0560">Oxidoreductase</keyword>
<dbReference type="PANTHER" id="PTHR32338:SF10">
    <property type="entry name" value="N-ACETYL-GAMMA-GLUTAMYL-PHOSPHATE REDUCTASE, CHLOROPLASTIC-RELATED"/>
    <property type="match status" value="1"/>
</dbReference>
<sequence>MLRVAIIGASGYTGGELARLLCNHDRVELTAATSRAQQNVPLADIYPHLRNRTAVVCSAPDVAQLIEQADFFFCAVPHKTAMDLVPGLLVSGKKVVDLSADFRFRDLRVYEHWYQPHTAPQIAAEAVYGLPEIHREAIRQARLVANPGCYPTSITLALGPLLQAGVIDPGSIIIDAKSGTSGAGRGASVATLFCEVTDGFRAYKVGGIHRHTPEIEQNLSHLAGRPVTVSFTPHLLPLSRGILSTIYASLTVAADEERLRDLLRQRYRDEPFVRVLDDDRQPATQYVRGSNYCDIALTVDRRTNRVILTSVIDNIVKGASGQAIQNMNLMCGFDETAGLTQAPLFP</sequence>
<keyword evidence="2 5" id="KW-0028">Amino-acid biosynthesis</keyword>
<name>A0ABM7W777_9BACT</name>
<evidence type="ECO:0000256" key="1">
    <source>
        <dbReference type="ARBA" id="ARBA00022571"/>
    </source>
</evidence>
<evidence type="ECO:0000259" key="7">
    <source>
        <dbReference type="SMART" id="SM00859"/>
    </source>
</evidence>
<dbReference type="PROSITE" id="PS01224">
    <property type="entry name" value="ARGC"/>
    <property type="match status" value="1"/>
</dbReference>
<comment type="similarity">
    <text evidence="5">Belongs to the NAGSA dehydrogenase family. Type 1 subfamily.</text>
</comment>
<dbReference type="Pfam" id="PF01118">
    <property type="entry name" value="Semialdhyde_dh"/>
    <property type="match status" value="1"/>
</dbReference>
<dbReference type="RefSeq" id="WP_284153840.1">
    <property type="nucleotide sequence ID" value="NZ_AP025516.1"/>
</dbReference>
<dbReference type="NCBIfam" id="TIGR01850">
    <property type="entry name" value="argC"/>
    <property type="match status" value="1"/>
</dbReference>
<dbReference type="InterPro" id="IPR023013">
    <property type="entry name" value="AGPR_AS"/>
</dbReference>
<keyword evidence="1 5" id="KW-0055">Arginine biosynthesis</keyword>
<dbReference type="SUPFAM" id="SSF55347">
    <property type="entry name" value="Glyceraldehyde-3-phosphate dehydrogenase-like, C-terminal domain"/>
    <property type="match status" value="1"/>
</dbReference>
<reference evidence="8 9" key="1">
    <citation type="submission" date="2022-01" db="EMBL/GenBank/DDBJ databases">
        <title>Desulfofustis limnae sp. nov., a novel mesophilic sulfate-reducing bacterium isolated from marsh soil.</title>
        <authorList>
            <person name="Watanabe M."/>
            <person name="Takahashi A."/>
            <person name="Kojima H."/>
            <person name="Fukui M."/>
        </authorList>
    </citation>
    <scope>NUCLEOTIDE SEQUENCE [LARGE SCALE GENOMIC DNA]</scope>
    <source>
        <strain evidence="8 9">PPLL</strain>
    </source>
</reference>
<dbReference type="InterPro" id="IPR000706">
    <property type="entry name" value="AGPR_type-1"/>
</dbReference>
<accession>A0ABM7W777</accession>
<dbReference type="InterPro" id="IPR000534">
    <property type="entry name" value="Semialdehyde_DH_NAD-bd"/>
</dbReference>
<keyword evidence="5" id="KW-0963">Cytoplasm</keyword>
<evidence type="ECO:0000256" key="5">
    <source>
        <dbReference type="HAMAP-Rule" id="MF_00150"/>
    </source>
</evidence>
<dbReference type="Gene3D" id="3.30.360.10">
    <property type="entry name" value="Dihydrodipicolinate Reductase, domain 2"/>
    <property type="match status" value="1"/>
</dbReference>
<dbReference type="HAMAP" id="MF_00150">
    <property type="entry name" value="ArgC_type1"/>
    <property type="match status" value="1"/>
</dbReference>
<proteinExistence type="inferred from homology"/>
<gene>
    <name evidence="5 8" type="primary">argC</name>
    <name evidence="8" type="ORF">DPPLL_11340</name>
</gene>
<comment type="function">
    <text evidence="5">Catalyzes the NADPH-dependent reduction of N-acetyl-5-glutamyl phosphate to yield N-acetyl-L-glutamate 5-semialdehyde.</text>
</comment>
<dbReference type="EC" id="1.2.1.38" evidence="5"/>
<dbReference type="InterPro" id="IPR058924">
    <property type="entry name" value="AGPR_dimerisation_dom"/>
</dbReference>
<dbReference type="CDD" id="cd17895">
    <property type="entry name" value="AGPR_1_N"/>
    <property type="match status" value="1"/>
</dbReference>